<gene>
    <name evidence="2" type="ORF">JG687_00015520</name>
</gene>
<feature type="region of interest" description="Disordered" evidence="1">
    <location>
        <begin position="78"/>
        <end position="100"/>
    </location>
</feature>
<sequence>MQKWQPPDRKLVTDGCVATYRCAATQSIAKSHDGPERTTSRSRRAAQQIISAATSGRTCGLDARGCRTEITYQGIAERRTRSPNADRRGCTEDLKIRSGT</sequence>
<name>A0A8T1TUG0_9STRA</name>
<evidence type="ECO:0000256" key="1">
    <source>
        <dbReference type="SAM" id="MobiDB-lite"/>
    </source>
</evidence>
<comment type="caution">
    <text evidence="2">The sequence shown here is derived from an EMBL/GenBank/DDBJ whole genome shotgun (WGS) entry which is preliminary data.</text>
</comment>
<evidence type="ECO:0000313" key="3">
    <source>
        <dbReference type="Proteomes" id="UP000688947"/>
    </source>
</evidence>
<proteinExistence type="predicted"/>
<protein>
    <submittedName>
        <fullName evidence="2">Uncharacterized protein</fullName>
    </submittedName>
</protein>
<dbReference type="EMBL" id="JAENGZ010001393">
    <property type="protein sequence ID" value="KAG6948356.1"/>
    <property type="molecule type" value="Genomic_DNA"/>
</dbReference>
<evidence type="ECO:0000313" key="2">
    <source>
        <dbReference type="EMBL" id="KAG6948356.1"/>
    </source>
</evidence>
<reference evidence="2" key="1">
    <citation type="submission" date="2021-01" db="EMBL/GenBank/DDBJ databases">
        <title>Phytophthora aleatoria, a newly-described species from Pinus radiata is distinct from Phytophthora cactorum isolates based on comparative genomics.</title>
        <authorList>
            <person name="Mcdougal R."/>
            <person name="Panda P."/>
            <person name="Williams N."/>
            <person name="Studholme D.J."/>
        </authorList>
    </citation>
    <scope>NUCLEOTIDE SEQUENCE</scope>
    <source>
        <strain evidence="2">NZFS 3830</strain>
    </source>
</reference>
<organism evidence="2 3">
    <name type="scientific">Phytophthora cactorum</name>
    <dbReference type="NCBI Taxonomy" id="29920"/>
    <lineage>
        <taxon>Eukaryota</taxon>
        <taxon>Sar</taxon>
        <taxon>Stramenopiles</taxon>
        <taxon>Oomycota</taxon>
        <taxon>Peronosporomycetes</taxon>
        <taxon>Peronosporales</taxon>
        <taxon>Peronosporaceae</taxon>
        <taxon>Phytophthora</taxon>
    </lineage>
</organism>
<dbReference type="AlphaFoldDB" id="A0A8T1TUG0"/>
<accession>A0A8T1TUG0</accession>
<dbReference type="Proteomes" id="UP000688947">
    <property type="component" value="Unassembled WGS sequence"/>
</dbReference>